<accession>A0ABQ0LYL7</accession>
<dbReference type="PANTHER" id="PTHR46403:SF1">
    <property type="entry name" value="TP53-REGULATED INHIBITOR OF APOPTOSIS 1"/>
    <property type="match status" value="1"/>
</dbReference>
<dbReference type="PANTHER" id="PTHR46403">
    <property type="entry name" value="TP53-REGULATED INHIBITOR OF APOPTOSIS 1"/>
    <property type="match status" value="1"/>
</dbReference>
<comment type="similarity">
    <text evidence="1">Belongs to the TRIAP1/MDM35 family.</text>
</comment>
<proteinExistence type="inferred from homology"/>
<name>A0ABQ0LYL7_MYCCL</name>
<organism evidence="3 4">
    <name type="scientific">Mycena chlorophos</name>
    <name type="common">Agaric fungus</name>
    <name type="synonym">Agaricus chlorophos</name>
    <dbReference type="NCBI Taxonomy" id="658473"/>
    <lineage>
        <taxon>Eukaryota</taxon>
        <taxon>Fungi</taxon>
        <taxon>Dikarya</taxon>
        <taxon>Basidiomycota</taxon>
        <taxon>Agaricomycotina</taxon>
        <taxon>Agaricomycetes</taxon>
        <taxon>Agaricomycetidae</taxon>
        <taxon>Agaricales</taxon>
        <taxon>Marasmiineae</taxon>
        <taxon>Mycenaceae</taxon>
        <taxon>Mycena</taxon>
    </lineage>
</organism>
<evidence type="ECO:0000313" key="3">
    <source>
        <dbReference type="EMBL" id="GAT56173.1"/>
    </source>
</evidence>
<evidence type="ECO:0000256" key="2">
    <source>
        <dbReference type="ARBA" id="ARBA00023157"/>
    </source>
</evidence>
<protein>
    <recommendedName>
        <fullName evidence="5">Mitochondrial distribution and morphology protein 35</fullName>
    </recommendedName>
</protein>
<keyword evidence="2" id="KW-1015">Disulfide bond</keyword>
<evidence type="ECO:0008006" key="5">
    <source>
        <dbReference type="Google" id="ProtNLM"/>
    </source>
</evidence>
<evidence type="ECO:0000313" key="4">
    <source>
        <dbReference type="Proteomes" id="UP000815677"/>
    </source>
</evidence>
<dbReference type="Pfam" id="PF05254">
    <property type="entry name" value="UPF0203"/>
    <property type="match status" value="1"/>
</dbReference>
<evidence type="ECO:0000256" key="1">
    <source>
        <dbReference type="ARBA" id="ARBA00006196"/>
    </source>
</evidence>
<dbReference type="EMBL" id="DF849259">
    <property type="protein sequence ID" value="GAT56173.1"/>
    <property type="molecule type" value="Genomic_DNA"/>
</dbReference>
<sequence length="107" mass="12014">MADSLAPACTPLKQEYDSCFNQWFEGYLEPTLANATETSRKAHYARKAEEFEAKCGKVYKEYQACLQGAVKERGSAAITAQGKEIESEFYEGNSTRCIHSALFRVPF</sequence>
<keyword evidence="4" id="KW-1185">Reference proteome</keyword>
<dbReference type="Proteomes" id="UP000815677">
    <property type="component" value="Unassembled WGS sequence"/>
</dbReference>
<gene>
    <name evidence="3" type="ORF">MCHLO_12858</name>
</gene>
<dbReference type="InterPro" id="IPR007918">
    <property type="entry name" value="MDM35_apoptosis"/>
</dbReference>
<reference evidence="3" key="1">
    <citation type="submission" date="2014-09" db="EMBL/GenBank/DDBJ databases">
        <title>Genome sequence of the luminous mushroom Mycena chlorophos for searching fungal bioluminescence genes.</title>
        <authorList>
            <person name="Tanaka Y."/>
            <person name="Kasuga D."/>
            <person name="Oba Y."/>
            <person name="Hase S."/>
            <person name="Sato K."/>
            <person name="Oba Y."/>
            <person name="Sakakibara Y."/>
        </authorList>
    </citation>
    <scope>NUCLEOTIDE SEQUENCE</scope>
</reference>